<gene>
    <name evidence="5" type="ORF">EC501_14085</name>
</gene>
<proteinExistence type="predicted"/>
<sequence length="205" mass="21939">MIAAYNKQFVGDVLLVQLATEKIVHTEVEKVGDFAILKEKATGEIKAFNLFNASKYMDLNVQGNVEVNPELVQKIEEAMKANNVSISLDVDFSPKFVIGYVEEKEKHPNADKLSICKVNVGDELLQIVCGAPNVEAGQKVVVAKIGAVMPSGLVIKQSELRGVASSGMLCSARELAIPNAPSAKGILVLDQDAEVGASFTIPSNL</sequence>
<keyword evidence="1 3" id="KW-0820">tRNA-binding</keyword>
<dbReference type="InterPro" id="IPR037154">
    <property type="entry name" value="YtpR-like_sf"/>
</dbReference>
<dbReference type="NCBIfam" id="NF045760">
    <property type="entry name" value="YtpR"/>
    <property type="match status" value="1"/>
</dbReference>
<protein>
    <submittedName>
        <fullName evidence="5">DUF4479 domain-containing protein</fullName>
    </submittedName>
</protein>
<evidence type="ECO:0000313" key="5">
    <source>
        <dbReference type="EMBL" id="RNC97681.1"/>
    </source>
</evidence>
<dbReference type="Gene3D" id="3.30.1940.10">
    <property type="entry name" value="YtpR-like"/>
    <property type="match status" value="1"/>
</dbReference>
<dbReference type="CDD" id="cd02796">
    <property type="entry name" value="tRNA_bind_bactPheRS"/>
    <property type="match status" value="1"/>
</dbReference>
<accession>A0A3M8H5I6</accession>
<dbReference type="PROSITE" id="PS50886">
    <property type="entry name" value="TRBD"/>
    <property type="match status" value="1"/>
</dbReference>
<dbReference type="InterPro" id="IPR033714">
    <property type="entry name" value="tRNA_bind_bactPheRS"/>
</dbReference>
<dbReference type="EMBL" id="RHLQ01000041">
    <property type="protein sequence ID" value="RNC97681.1"/>
    <property type="molecule type" value="Genomic_DNA"/>
</dbReference>
<evidence type="ECO:0000256" key="3">
    <source>
        <dbReference type="PROSITE-ProRule" id="PRU00209"/>
    </source>
</evidence>
<dbReference type="SUPFAM" id="SSF50249">
    <property type="entry name" value="Nucleic acid-binding proteins"/>
    <property type="match status" value="1"/>
</dbReference>
<dbReference type="InterPro" id="IPR012340">
    <property type="entry name" value="NA-bd_OB-fold"/>
</dbReference>
<dbReference type="Pfam" id="PF14794">
    <property type="entry name" value="DUF4479"/>
    <property type="match status" value="1"/>
</dbReference>
<keyword evidence="2 3" id="KW-0694">RNA-binding</keyword>
<evidence type="ECO:0000256" key="2">
    <source>
        <dbReference type="ARBA" id="ARBA00022884"/>
    </source>
</evidence>
<reference evidence="5 6" key="1">
    <citation type="journal article" date="2014" name="Int. J. Syst. Evol. Microbiol.">
        <title>Lysinibacillus halotolerans sp. nov., isolated from saline-alkaline soil.</title>
        <authorList>
            <person name="Kong D."/>
            <person name="Wang Y."/>
            <person name="Zhao B."/>
            <person name="Li Y."/>
            <person name="Song J."/>
            <person name="Zhai Y."/>
            <person name="Zhang C."/>
            <person name="Wang H."/>
            <person name="Chen X."/>
            <person name="Zhao B."/>
            <person name="Ruan Z."/>
        </authorList>
    </citation>
    <scope>NUCLEOTIDE SEQUENCE [LARGE SCALE GENOMIC DNA]</scope>
    <source>
        <strain evidence="5 6">MCCC 1A12703</strain>
    </source>
</reference>
<evidence type="ECO:0000259" key="4">
    <source>
        <dbReference type="PROSITE" id="PS50886"/>
    </source>
</evidence>
<dbReference type="AlphaFoldDB" id="A0A3M8H5I6"/>
<dbReference type="Pfam" id="PF01588">
    <property type="entry name" value="tRNA_bind"/>
    <property type="match status" value="1"/>
</dbReference>
<dbReference type="FunFam" id="2.40.50.140:FF:000045">
    <property type="entry name" value="Phenylalanine--tRNA ligase beta subunit"/>
    <property type="match status" value="1"/>
</dbReference>
<dbReference type="RefSeq" id="WP_122972938.1">
    <property type="nucleotide sequence ID" value="NZ_RHLQ01000041.1"/>
</dbReference>
<evidence type="ECO:0000313" key="6">
    <source>
        <dbReference type="Proteomes" id="UP000279909"/>
    </source>
</evidence>
<keyword evidence="6" id="KW-1185">Reference proteome</keyword>
<dbReference type="GO" id="GO:0000049">
    <property type="term" value="F:tRNA binding"/>
    <property type="evidence" value="ECO:0007669"/>
    <property type="project" value="UniProtKB-UniRule"/>
</dbReference>
<name>A0A3M8H5I6_9BACI</name>
<evidence type="ECO:0000256" key="1">
    <source>
        <dbReference type="ARBA" id="ARBA00022555"/>
    </source>
</evidence>
<dbReference type="InterPro" id="IPR002547">
    <property type="entry name" value="tRNA-bd_dom"/>
</dbReference>
<comment type="caution">
    <text evidence="5">The sequence shown here is derived from an EMBL/GenBank/DDBJ whole genome shotgun (WGS) entry which is preliminary data.</text>
</comment>
<organism evidence="5 6">
    <name type="scientific">Lysinibacillus halotolerans</name>
    <dbReference type="NCBI Taxonomy" id="1368476"/>
    <lineage>
        <taxon>Bacteria</taxon>
        <taxon>Bacillati</taxon>
        <taxon>Bacillota</taxon>
        <taxon>Bacilli</taxon>
        <taxon>Bacillales</taxon>
        <taxon>Bacillaceae</taxon>
        <taxon>Lysinibacillus</taxon>
    </lineage>
</organism>
<dbReference type="InterPro" id="IPR027855">
    <property type="entry name" value="DUF4479"/>
</dbReference>
<dbReference type="OrthoDB" id="9805455at2"/>
<dbReference type="Proteomes" id="UP000279909">
    <property type="component" value="Unassembled WGS sequence"/>
</dbReference>
<feature type="domain" description="TRNA-binding" evidence="4">
    <location>
        <begin position="90"/>
        <end position="200"/>
    </location>
</feature>
<dbReference type="Gene3D" id="2.40.50.140">
    <property type="entry name" value="Nucleic acid-binding proteins"/>
    <property type="match status" value="1"/>
</dbReference>